<accession>A0A3A3Z179</accession>
<name>A0A3A3Z179_9ACTN</name>
<dbReference type="SUPFAM" id="SSF51735">
    <property type="entry name" value="NAD(P)-binding Rossmann-fold domains"/>
    <property type="match status" value="1"/>
</dbReference>
<dbReference type="CDD" id="cd05233">
    <property type="entry name" value="SDR_c"/>
    <property type="match status" value="1"/>
</dbReference>
<evidence type="ECO:0000256" key="1">
    <source>
        <dbReference type="ARBA" id="ARBA00006484"/>
    </source>
</evidence>
<dbReference type="GO" id="GO:0016616">
    <property type="term" value="F:oxidoreductase activity, acting on the CH-OH group of donors, NAD or NADP as acceptor"/>
    <property type="evidence" value="ECO:0007669"/>
    <property type="project" value="TreeGrafter"/>
</dbReference>
<dbReference type="PANTHER" id="PTHR42760">
    <property type="entry name" value="SHORT-CHAIN DEHYDROGENASES/REDUCTASES FAMILY MEMBER"/>
    <property type="match status" value="1"/>
</dbReference>
<sequence length="250" mass="24681">MSGGRPLTVVTGGARGIGAAVVQRLAREGHDLVVGYARDAAAAEASAARARAHGVRAVPVAADVADPADVDRLLATAAGLGRLTGLVTCAGLTAHLGDLADTPVEVVRRVVDVNLLGTLLCVRAAVPLLSVRRGGAGGAVVTVSSVAASTGSPHEYVHYAAAKAGVEAATVGLARELAGDGVRVACVAPGVVRTRIHEDAGEAGRAERVGAGVPMGRPGEPDEVAPAVAWLLGPEASYVSGAVLRVAGGA</sequence>
<dbReference type="Proteomes" id="UP000265614">
    <property type="component" value="Unassembled WGS sequence"/>
</dbReference>
<gene>
    <name evidence="3" type="ORF">D5H78_08290</name>
</gene>
<keyword evidence="2" id="KW-0560">Oxidoreductase</keyword>
<dbReference type="InterPro" id="IPR036291">
    <property type="entry name" value="NAD(P)-bd_dom_sf"/>
</dbReference>
<reference evidence="3 4" key="1">
    <citation type="submission" date="2018-09" db="EMBL/GenBank/DDBJ databases">
        <title>YIM 75000 draft genome.</title>
        <authorList>
            <person name="Tang S."/>
            <person name="Feng Y."/>
        </authorList>
    </citation>
    <scope>NUCLEOTIDE SEQUENCE [LARGE SCALE GENOMIC DNA]</scope>
    <source>
        <strain evidence="3 4">YIM 75000</strain>
    </source>
</reference>
<dbReference type="PRINTS" id="PR00080">
    <property type="entry name" value="SDRFAMILY"/>
</dbReference>
<protein>
    <submittedName>
        <fullName evidence="3">SDR family oxidoreductase</fullName>
    </submittedName>
</protein>
<evidence type="ECO:0000313" key="3">
    <source>
        <dbReference type="EMBL" id="RJK96257.1"/>
    </source>
</evidence>
<organism evidence="3 4">
    <name type="scientific">Vallicoccus soli</name>
    <dbReference type="NCBI Taxonomy" id="2339232"/>
    <lineage>
        <taxon>Bacteria</taxon>
        <taxon>Bacillati</taxon>
        <taxon>Actinomycetota</taxon>
        <taxon>Actinomycetes</taxon>
        <taxon>Motilibacterales</taxon>
        <taxon>Vallicoccaceae</taxon>
        <taxon>Vallicoccus</taxon>
    </lineage>
</organism>
<proteinExistence type="inferred from homology"/>
<comment type="caution">
    <text evidence="3">The sequence shown here is derived from an EMBL/GenBank/DDBJ whole genome shotgun (WGS) entry which is preliminary data.</text>
</comment>
<dbReference type="PANTHER" id="PTHR42760:SF40">
    <property type="entry name" value="3-OXOACYL-[ACYL-CARRIER-PROTEIN] REDUCTASE, CHLOROPLASTIC"/>
    <property type="match status" value="1"/>
</dbReference>
<dbReference type="PRINTS" id="PR00081">
    <property type="entry name" value="GDHRDH"/>
</dbReference>
<comment type="similarity">
    <text evidence="1">Belongs to the short-chain dehydrogenases/reductases (SDR) family.</text>
</comment>
<evidence type="ECO:0000313" key="4">
    <source>
        <dbReference type="Proteomes" id="UP000265614"/>
    </source>
</evidence>
<evidence type="ECO:0000256" key="2">
    <source>
        <dbReference type="ARBA" id="ARBA00023002"/>
    </source>
</evidence>
<keyword evidence="4" id="KW-1185">Reference proteome</keyword>
<dbReference type="AlphaFoldDB" id="A0A3A3Z179"/>
<dbReference type="Pfam" id="PF13561">
    <property type="entry name" value="adh_short_C2"/>
    <property type="match status" value="1"/>
</dbReference>
<dbReference type="GO" id="GO:0030497">
    <property type="term" value="P:fatty acid elongation"/>
    <property type="evidence" value="ECO:0007669"/>
    <property type="project" value="TreeGrafter"/>
</dbReference>
<dbReference type="RefSeq" id="WP_119949989.1">
    <property type="nucleotide sequence ID" value="NZ_QZEZ01000003.1"/>
</dbReference>
<dbReference type="InterPro" id="IPR002347">
    <property type="entry name" value="SDR_fam"/>
</dbReference>
<dbReference type="Gene3D" id="3.40.50.720">
    <property type="entry name" value="NAD(P)-binding Rossmann-like Domain"/>
    <property type="match status" value="1"/>
</dbReference>
<dbReference type="OrthoDB" id="20590at2"/>
<dbReference type="EMBL" id="QZEZ01000003">
    <property type="protein sequence ID" value="RJK96257.1"/>
    <property type="molecule type" value="Genomic_DNA"/>
</dbReference>
<dbReference type="FunFam" id="3.40.50.720:FF:000173">
    <property type="entry name" value="3-oxoacyl-[acyl-carrier protein] reductase"/>
    <property type="match status" value="1"/>
</dbReference>